<keyword evidence="3" id="KW-1185">Reference proteome</keyword>
<dbReference type="Proteomes" id="UP000193067">
    <property type="component" value="Unassembled WGS sequence"/>
</dbReference>
<reference evidence="2 3" key="1">
    <citation type="journal article" date="2015" name="Biotechnol. Biofuels">
        <title>Enhanced degradation of softwood versus hardwood by the white-rot fungus Pycnoporus coccineus.</title>
        <authorList>
            <person name="Couturier M."/>
            <person name="Navarro D."/>
            <person name="Chevret D."/>
            <person name="Henrissat B."/>
            <person name="Piumi F."/>
            <person name="Ruiz-Duenas F.J."/>
            <person name="Martinez A.T."/>
            <person name="Grigoriev I.V."/>
            <person name="Riley R."/>
            <person name="Lipzen A."/>
            <person name="Berrin J.G."/>
            <person name="Master E.R."/>
            <person name="Rosso M.N."/>
        </authorList>
    </citation>
    <scope>NUCLEOTIDE SEQUENCE [LARGE SCALE GENOMIC DNA]</scope>
    <source>
        <strain evidence="2 3">BRFM310</strain>
    </source>
</reference>
<evidence type="ECO:0000313" key="2">
    <source>
        <dbReference type="EMBL" id="OSD00064.1"/>
    </source>
</evidence>
<feature type="region of interest" description="Disordered" evidence="1">
    <location>
        <begin position="72"/>
        <end position="102"/>
    </location>
</feature>
<name>A0A1Y2IHG5_TRAC3</name>
<proteinExistence type="predicted"/>
<evidence type="ECO:0000313" key="3">
    <source>
        <dbReference type="Proteomes" id="UP000193067"/>
    </source>
</evidence>
<dbReference type="AlphaFoldDB" id="A0A1Y2IHG5"/>
<dbReference type="EMBL" id="KZ084122">
    <property type="protein sequence ID" value="OSD00064.1"/>
    <property type="molecule type" value="Genomic_DNA"/>
</dbReference>
<feature type="region of interest" description="Disordered" evidence="1">
    <location>
        <begin position="1"/>
        <end position="48"/>
    </location>
</feature>
<accession>A0A1Y2IHG5</accession>
<gene>
    <name evidence="2" type="ORF">PYCCODRAFT_731660</name>
</gene>
<protein>
    <submittedName>
        <fullName evidence="2">Uncharacterized protein</fullName>
    </submittedName>
</protein>
<evidence type="ECO:0000256" key="1">
    <source>
        <dbReference type="SAM" id="MobiDB-lite"/>
    </source>
</evidence>
<sequence>MKEPCIRRTSLACSSQSTGEGGWLPLEGSQGRHPAAVTRPPPSARLALPARPDALRRTRRLSSCSEPLTNCYPRDPARVATPPRTTEAPAVQKACEPGVRMW</sequence>
<organism evidence="2 3">
    <name type="scientific">Trametes coccinea (strain BRFM310)</name>
    <name type="common">Pycnoporus coccineus</name>
    <dbReference type="NCBI Taxonomy" id="1353009"/>
    <lineage>
        <taxon>Eukaryota</taxon>
        <taxon>Fungi</taxon>
        <taxon>Dikarya</taxon>
        <taxon>Basidiomycota</taxon>
        <taxon>Agaricomycotina</taxon>
        <taxon>Agaricomycetes</taxon>
        <taxon>Polyporales</taxon>
        <taxon>Polyporaceae</taxon>
        <taxon>Trametes</taxon>
    </lineage>
</organism>